<comment type="caution">
    <text evidence="9">The sequence shown here is derived from an EMBL/GenBank/DDBJ whole genome shotgun (WGS) entry which is preliminary data.</text>
</comment>
<dbReference type="InterPro" id="IPR002156">
    <property type="entry name" value="RNaseH_domain"/>
</dbReference>
<dbReference type="InterPro" id="IPR050092">
    <property type="entry name" value="RNase_H"/>
</dbReference>
<reference evidence="9 10" key="1">
    <citation type="submission" date="2024-02" db="EMBL/GenBank/DDBJ databases">
        <authorList>
            <person name="Daric V."/>
            <person name="Darras S."/>
        </authorList>
    </citation>
    <scope>NUCLEOTIDE SEQUENCE [LARGE SCALE GENOMIC DNA]</scope>
</reference>
<keyword evidence="4" id="KW-0540">Nuclease</keyword>
<keyword evidence="5" id="KW-0479">Metal-binding</keyword>
<dbReference type="PANTHER" id="PTHR10642:SF26">
    <property type="entry name" value="RIBONUCLEASE H1"/>
    <property type="match status" value="1"/>
</dbReference>
<evidence type="ECO:0000256" key="4">
    <source>
        <dbReference type="ARBA" id="ARBA00022722"/>
    </source>
</evidence>
<evidence type="ECO:0000313" key="10">
    <source>
        <dbReference type="Proteomes" id="UP001642483"/>
    </source>
</evidence>
<evidence type="ECO:0000259" key="8">
    <source>
        <dbReference type="PROSITE" id="PS50879"/>
    </source>
</evidence>
<evidence type="ECO:0000256" key="6">
    <source>
        <dbReference type="ARBA" id="ARBA00022759"/>
    </source>
</evidence>
<evidence type="ECO:0000256" key="1">
    <source>
        <dbReference type="ARBA" id="ARBA00000077"/>
    </source>
</evidence>
<dbReference type="Proteomes" id="UP001642483">
    <property type="component" value="Unassembled WGS sequence"/>
</dbReference>
<feature type="domain" description="RNase H type-1" evidence="8">
    <location>
        <begin position="68"/>
        <end position="221"/>
    </location>
</feature>
<dbReference type="SUPFAM" id="SSF53098">
    <property type="entry name" value="Ribonuclease H-like"/>
    <property type="match status" value="1"/>
</dbReference>
<gene>
    <name evidence="9" type="ORF">CVLEPA_LOCUS4443</name>
</gene>
<keyword evidence="6" id="KW-0255">Endonuclease</keyword>
<protein>
    <recommendedName>
        <fullName evidence="3">ribonuclease H</fullName>
        <ecNumber evidence="3">3.1.26.4</ecNumber>
    </recommendedName>
</protein>
<name>A0ABP0F908_CLALP</name>
<evidence type="ECO:0000256" key="5">
    <source>
        <dbReference type="ARBA" id="ARBA00022723"/>
    </source>
</evidence>
<proteinExistence type="inferred from homology"/>
<dbReference type="CDD" id="cd09280">
    <property type="entry name" value="RNase_HI_eukaryote_like"/>
    <property type="match status" value="1"/>
</dbReference>
<dbReference type="EC" id="3.1.26.4" evidence="3"/>
<accession>A0ABP0F908</accession>
<dbReference type="Pfam" id="PF00075">
    <property type="entry name" value="RNase_H"/>
    <property type="match status" value="1"/>
</dbReference>
<dbReference type="PROSITE" id="PS50879">
    <property type="entry name" value="RNASE_H_1"/>
    <property type="match status" value="1"/>
</dbReference>
<dbReference type="EMBL" id="CAWYQH010000013">
    <property type="protein sequence ID" value="CAK8674777.1"/>
    <property type="molecule type" value="Genomic_DNA"/>
</dbReference>
<comment type="similarity">
    <text evidence="2">Belongs to the RNase H family.</text>
</comment>
<dbReference type="InterPro" id="IPR012337">
    <property type="entry name" value="RNaseH-like_sf"/>
</dbReference>
<dbReference type="PANTHER" id="PTHR10642">
    <property type="entry name" value="RIBONUCLEASE H1"/>
    <property type="match status" value="1"/>
</dbReference>
<evidence type="ECO:0000256" key="7">
    <source>
        <dbReference type="ARBA" id="ARBA00022801"/>
    </source>
</evidence>
<evidence type="ECO:0000313" key="9">
    <source>
        <dbReference type="EMBL" id="CAK8674777.1"/>
    </source>
</evidence>
<dbReference type="InterPro" id="IPR036397">
    <property type="entry name" value="RNaseH_sf"/>
</dbReference>
<sequence>MTSLMMITWTERLITMNCYKLFKTSYRLKEIKRQLSFVSASIPVSTKLIEEQLQNIGITKLDFISDNNNNRIVVYTDGCCLNNNQRDHSRRSSAIGVYWGTPQHPLNLGWKLLDEKQSSNRAEIIAVHTCIKIARHFNLKELLVYTDSTYVVNACNAWLMRWVMTKWRKPDGLIVKNIDLWKPFLRDFLSMDVIIQKCESKNDNLRSAHNLANIAAKHPIV</sequence>
<keyword evidence="10" id="KW-1185">Reference proteome</keyword>
<organism evidence="9 10">
    <name type="scientific">Clavelina lepadiformis</name>
    <name type="common">Light-bulb sea squirt</name>
    <name type="synonym">Ascidia lepadiformis</name>
    <dbReference type="NCBI Taxonomy" id="159417"/>
    <lineage>
        <taxon>Eukaryota</taxon>
        <taxon>Metazoa</taxon>
        <taxon>Chordata</taxon>
        <taxon>Tunicata</taxon>
        <taxon>Ascidiacea</taxon>
        <taxon>Aplousobranchia</taxon>
        <taxon>Clavelinidae</taxon>
        <taxon>Clavelina</taxon>
    </lineage>
</organism>
<evidence type="ECO:0000256" key="2">
    <source>
        <dbReference type="ARBA" id="ARBA00005300"/>
    </source>
</evidence>
<comment type="catalytic activity">
    <reaction evidence="1">
        <text>Endonucleolytic cleavage to 5'-phosphomonoester.</text>
        <dbReference type="EC" id="3.1.26.4"/>
    </reaction>
</comment>
<evidence type="ECO:0000256" key="3">
    <source>
        <dbReference type="ARBA" id="ARBA00012180"/>
    </source>
</evidence>
<keyword evidence="7" id="KW-0378">Hydrolase</keyword>
<dbReference type="Gene3D" id="3.30.420.10">
    <property type="entry name" value="Ribonuclease H-like superfamily/Ribonuclease H"/>
    <property type="match status" value="1"/>
</dbReference>